<dbReference type="Proteomes" id="UP000027138">
    <property type="component" value="Unassembled WGS sequence"/>
</dbReference>
<name>A0A067KF38_JATCU</name>
<evidence type="ECO:0000256" key="4">
    <source>
        <dbReference type="ARBA" id="ARBA00023163"/>
    </source>
</evidence>
<evidence type="ECO:0000256" key="5">
    <source>
        <dbReference type="PROSITE-ProRule" id="PRU01251"/>
    </source>
</evidence>
<feature type="domain" description="Clp R" evidence="6">
    <location>
        <begin position="8"/>
        <end position="175"/>
    </location>
</feature>
<organism evidence="7 8">
    <name type="scientific">Jatropha curcas</name>
    <name type="common">Barbados nut</name>
    <dbReference type="NCBI Taxonomy" id="180498"/>
    <lineage>
        <taxon>Eukaryota</taxon>
        <taxon>Viridiplantae</taxon>
        <taxon>Streptophyta</taxon>
        <taxon>Embryophyta</taxon>
        <taxon>Tracheophyta</taxon>
        <taxon>Spermatophyta</taxon>
        <taxon>Magnoliopsida</taxon>
        <taxon>eudicotyledons</taxon>
        <taxon>Gunneridae</taxon>
        <taxon>Pentapetalae</taxon>
        <taxon>rosids</taxon>
        <taxon>fabids</taxon>
        <taxon>Malpighiales</taxon>
        <taxon>Euphorbiaceae</taxon>
        <taxon>Crotonoideae</taxon>
        <taxon>Jatropheae</taxon>
        <taxon>Jatropha</taxon>
    </lineage>
</organism>
<dbReference type="InterPro" id="IPR058954">
    <property type="entry name" value="AAA_lid_SMAX1"/>
</dbReference>
<evidence type="ECO:0000256" key="2">
    <source>
        <dbReference type="ARBA" id="ARBA00022737"/>
    </source>
</evidence>
<dbReference type="OrthoDB" id="1723324at2759"/>
<dbReference type="GO" id="GO:0005524">
    <property type="term" value="F:ATP binding"/>
    <property type="evidence" value="ECO:0007669"/>
    <property type="project" value="InterPro"/>
</dbReference>
<keyword evidence="4" id="KW-0804">Transcription</keyword>
<gene>
    <name evidence="7" type="ORF">JCGZ_11198</name>
</gene>
<dbReference type="InterPro" id="IPR058680">
    <property type="entry name" value="NBD_SMAX1-like"/>
</dbReference>
<dbReference type="InterPro" id="IPR027417">
    <property type="entry name" value="P-loop_NTPase"/>
</dbReference>
<reference evidence="7 8" key="1">
    <citation type="journal article" date="2014" name="PLoS ONE">
        <title>Global Analysis of Gene Expression Profiles in Physic Nut (Jatropha curcas L.) Seedlings Exposed to Salt Stress.</title>
        <authorList>
            <person name="Zhang L."/>
            <person name="Zhang C."/>
            <person name="Wu P."/>
            <person name="Chen Y."/>
            <person name="Li M."/>
            <person name="Jiang H."/>
            <person name="Wu G."/>
        </authorList>
    </citation>
    <scope>NUCLEOTIDE SEQUENCE [LARGE SCALE GENOMIC DNA]</scope>
    <source>
        <strain evidence="8">cv. GZQX0401</strain>
        <tissue evidence="7">Young leaves</tissue>
    </source>
</reference>
<evidence type="ECO:0000256" key="3">
    <source>
        <dbReference type="ARBA" id="ARBA00023015"/>
    </source>
</evidence>
<dbReference type="SUPFAM" id="SSF81923">
    <property type="entry name" value="Double Clp-N motif"/>
    <property type="match status" value="1"/>
</dbReference>
<keyword evidence="8" id="KW-1185">Reference proteome</keyword>
<dbReference type="PANTHER" id="PTHR43572:SF38">
    <property type="entry name" value="PROTEIN SMAX1-LIKE 6"/>
    <property type="match status" value="1"/>
</dbReference>
<dbReference type="AlphaFoldDB" id="A0A067KF38"/>
<dbReference type="EMBL" id="KK914503">
    <property type="protein sequence ID" value="KDP34836.1"/>
    <property type="molecule type" value="Genomic_DNA"/>
</dbReference>
<evidence type="ECO:0000259" key="6">
    <source>
        <dbReference type="PROSITE" id="PS51903"/>
    </source>
</evidence>
<comment type="similarity">
    <text evidence="1">Belongs to the ClpA/ClpB family.</text>
</comment>
<dbReference type="InterPro" id="IPR004176">
    <property type="entry name" value="Clp_R_N"/>
</dbReference>
<sequence>MPTPVSVARQCLTDEAARALDDAVAVARRRSHAQTTSLHAVSALLALPSSILRDACARARNSPCSSRLQFRALELCVGVSLDRLSSSKTLEEPPISNSLMAAIKRSQANQRRHPDNFHLQQIHCNQQPPSVLKVELKYFILSILDDPIVSRVLGEAGFRSCDIKLAIIHPPVTPQAAKFSRTRYPPLFLYNLTGSDPVQPGLSFPFSGREDVDEDCRRVSEALMKRNGRGKNLLLLGVCAGDALNRFIECVNMDKEKILPSEISGLRVISIEKEIVEFVSEGGKEREKMGLKFEELRNELDQCSGPGVLLNVGELKGLVNKSDSIDDALSYLVSKLTGLVEGFRDKLWLMGAAAKHETYSKLLGQFPAIEKDWDLHILPITSSKSPFDCFGSKSSLMGSFVPFGGFFSTPSDFRNPSININQSITRCHLCTAKYEQEVAEMLKMGSKISVADQHSENLPSWLQMAHLDTGKGFDAAKTKNDGTTLNEKILGLQKKWNGICQQLHHAQPFSNFDISQSRPQASMAEGFPYVADRKERSSSSSSCSRDSSLNENQYANLGLGIHMDLQNFFPSKYNIPLPVASEAENVNYRLKLLKEASKSQQKEKDGPLFTPLTLPYINLPTDHPSSLSVTSVTTDLGLGTLYASSSQKPNKSKLSDYKEHFQHLTGFNSSGFGASESTHKIKLSSSCSNPSVGGHLDLRDYKSIREALLKRVGWQEEAISAISQAICQCKAGYGRNHGSIARGDIWLSFLGPDKVGKRRIASILAEIVFGSHENLIPVDLSFHDGGRPSETVFGCQELNDYDAKFRGKTVVDYIAMELSKKPHSVVLLENVDKADFLVQTSLSKAVRTGKFPNSLGREISINNMIFVTTSTIVKDNVNLSSLKEHIKLSEESIIGAKSWQMQILIEHVTEGASKRNEMSVKVSRKATTIASLVNKRKLDRITSSTEQEFNYEARKRASKVWGSSLDLNLPVEGMEENTDSGICDSDSISENSEAWLEDFFDQIDEKVLFKPFDFDALAEKIVSEINIQFQKVFGLEMLLEIDDEAMLQMLAASWSSDVNRAMEDWVERVLGRGFVEARQKYHVTVPYVVKLVTCKGVSVEERAPGICLPARINL</sequence>
<dbReference type="GO" id="GO:0016887">
    <property type="term" value="F:ATP hydrolysis activity"/>
    <property type="evidence" value="ECO:0007669"/>
    <property type="project" value="InterPro"/>
</dbReference>
<dbReference type="PANTHER" id="PTHR43572">
    <property type="entry name" value="CHAPERONE PROTEIN CLPD, CHLOROPLASTIC"/>
    <property type="match status" value="1"/>
</dbReference>
<dbReference type="Pfam" id="PF02861">
    <property type="entry name" value="Clp_N"/>
    <property type="match status" value="1"/>
</dbReference>
<evidence type="ECO:0000313" key="8">
    <source>
        <dbReference type="Proteomes" id="UP000027138"/>
    </source>
</evidence>
<dbReference type="CDD" id="cd19499">
    <property type="entry name" value="RecA-like_ClpB_Hsp104-like"/>
    <property type="match status" value="1"/>
</dbReference>
<accession>A0A067KF38</accession>
<dbReference type="Pfam" id="PF07724">
    <property type="entry name" value="AAA_2"/>
    <property type="match status" value="1"/>
</dbReference>
<evidence type="ECO:0000313" key="7">
    <source>
        <dbReference type="EMBL" id="KDP34836.1"/>
    </source>
</evidence>
<dbReference type="InterPro" id="IPR003959">
    <property type="entry name" value="ATPase_AAA_core"/>
</dbReference>
<dbReference type="STRING" id="180498.A0A067KF38"/>
<dbReference type="Pfam" id="PF23569">
    <property type="entry name" value="NBD_SMAX1"/>
    <property type="match status" value="1"/>
</dbReference>
<evidence type="ECO:0000256" key="1">
    <source>
        <dbReference type="ARBA" id="ARBA00008675"/>
    </source>
</evidence>
<dbReference type="Gene3D" id="1.10.1780.10">
    <property type="entry name" value="Clp, N-terminal domain"/>
    <property type="match status" value="1"/>
</dbReference>
<dbReference type="InterPro" id="IPR036628">
    <property type="entry name" value="Clp_N_dom_sf"/>
</dbReference>
<dbReference type="SUPFAM" id="SSF52540">
    <property type="entry name" value="P-loop containing nucleoside triphosphate hydrolases"/>
    <property type="match status" value="1"/>
</dbReference>
<protein>
    <recommendedName>
        <fullName evidence="6">Clp R domain-containing protein</fullName>
    </recommendedName>
</protein>
<dbReference type="Pfam" id="PF26587">
    <property type="entry name" value="AAA_lid_SMAX1"/>
    <property type="match status" value="1"/>
</dbReference>
<dbReference type="PROSITE" id="PS51903">
    <property type="entry name" value="CLP_R"/>
    <property type="match status" value="1"/>
</dbReference>
<dbReference type="Gene3D" id="3.40.50.300">
    <property type="entry name" value="P-loop containing nucleotide triphosphate hydrolases"/>
    <property type="match status" value="1"/>
</dbReference>
<proteinExistence type="inferred from homology"/>
<keyword evidence="2 5" id="KW-0677">Repeat</keyword>
<keyword evidence="3" id="KW-0805">Transcription regulation</keyword>
<dbReference type="InterPro" id="IPR051650">
    <property type="entry name" value="SL_signaling_regulator"/>
</dbReference>